<sequence>MARDLFHQLVREALEADEWTITHDPFVLKSGGLRMEVDLAAEQVFAAERETEQIVIEVKSFIGKSKLNDFYEAKGQYDLYRRGLRKEGIQRKLYLAIDVDIFESFFQKTLIAETLEEESISLIVYEISTKRIVQWITR</sequence>
<organism evidence="1 2">
    <name type="scientific">Spirosoma linguale (strain ATCC 33905 / DSM 74 / LMG 10896 / Claus 1)</name>
    <dbReference type="NCBI Taxonomy" id="504472"/>
    <lineage>
        <taxon>Bacteria</taxon>
        <taxon>Pseudomonadati</taxon>
        <taxon>Bacteroidota</taxon>
        <taxon>Cytophagia</taxon>
        <taxon>Cytophagales</taxon>
        <taxon>Cytophagaceae</taxon>
        <taxon>Spirosoma</taxon>
    </lineage>
</organism>
<dbReference type="HOGENOM" id="CLU_132053_0_0_10"/>
<keyword evidence="2" id="KW-1185">Reference proteome</keyword>
<dbReference type="SUPFAM" id="SSF52980">
    <property type="entry name" value="Restriction endonuclease-like"/>
    <property type="match status" value="1"/>
</dbReference>
<dbReference type="Pfam" id="PF08814">
    <property type="entry name" value="XisH"/>
    <property type="match status" value="1"/>
</dbReference>
<dbReference type="eggNOG" id="ENOG502ZTX9">
    <property type="taxonomic scope" value="Bacteria"/>
</dbReference>
<dbReference type="RefSeq" id="WP_012924855.1">
    <property type="nucleotide sequence ID" value="NC_013730.1"/>
</dbReference>
<dbReference type="EMBL" id="CP001769">
    <property type="protein sequence ID" value="ADB36303.1"/>
    <property type="molecule type" value="Genomic_DNA"/>
</dbReference>
<dbReference type="InterPro" id="IPR011856">
    <property type="entry name" value="tRNA_endonuc-like_dom_sf"/>
</dbReference>
<reference evidence="1 2" key="1">
    <citation type="journal article" date="2010" name="Stand. Genomic Sci.">
        <title>Complete genome sequence of Spirosoma linguale type strain (1).</title>
        <authorList>
            <person name="Lail K."/>
            <person name="Sikorski J."/>
            <person name="Saunders E."/>
            <person name="Lapidus A."/>
            <person name="Glavina Del Rio T."/>
            <person name="Copeland A."/>
            <person name="Tice H."/>
            <person name="Cheng J.-F."/>
            <person name="Lucas S."/>
            <person name="Nolan M."/>
            <person name="Bruce D."/>
            <person name="Goodwin L."/>
            <person name="Pitluck S."/>
            <person name="Ivanova N."/>
            <person name="Mavromatis K."/>
            <person name="Ovchinnikova G."/>
            <person name="Pati A."/>
            <person name="Chen A."/>
            <person name="Palaniappan K."/>
            <person name="Land M."/>
            <person name="Hauser L."/>
            <person name="Chang Y.-J."/>
            <person name="Jeffries C.D."/>
            <person name="Chain P."/>
            <person name="Brettin T."/>
            <person name="Detter J.C."/>
            <person name="Schuetze A."/>
            <person name="Rohde M."/>
            <person name="Tindall B.J."/>
            <person name="Goeker M."/>
            <person name="Bristow J."/>
            <person name="Eisen J.A."/>
            <person name="Markowitz V."/>
            <person name="Hugenholtz P."/>
            <person name="Kyrpides N.C."/>
            <person name="Klenk H.-P."/>
            <person name="Chen F."/>
        </authorList>
    </citation>
    <scope>NUCLEOTIDE SEQUENCE [LARGE SCALE GENOMIC DNA]</scope>
    <source>
        <strain evidence="2">ATCC 33905 / DSM 74 / LMG 10896 / Claus 1</strain>
    </source>
</reference>
<dbReference type="STRING" id="504472.Slin_0238"/>
<dbReference type="AlphaFoldDB" id="D2QD73"/>
<dbReference type="CDD" id="cd22366">
    <property type="entry name" value="XisH-like"/>
    <property type="match status" value="1"/>
</dbReference>
<dbReference type="InterPro" id="IPR011335">
    <property type="entry name" value="Restrct_endonuc-II-like"/>
</dbReference>
<evidence type="ECO:0000313" key="2">
    <source>
        <dbReference type="Proteomes" id="UP000002028"/>
    </source>
</evidence>
<proteinExistence type="predicted"/>
<gene>
    <name evidence="1" type="ordered locus">Slin_0238</name>
</gene>
<dbReference type="Proteomes" id="UP000002028">
    <property type="component" value="Chromosome"/>
</dbReference>
<protein>
    <submittedName>
        <fullName evidence="1">XisH protein</fullName>
    </submittedName>
</protein>
<dbReference type="GO" id="GO:0003676">
    <property type="term" value="F:nucleic acid binding"/>
    <property type="evidence" value="ECO:0007669"/>
    <property type="project" value="InterPro"/>
</dbReference>
<name>D2QD73_SPILD</name>
<dbReference type="KEGG" id="sli:Slin_0238"/>
<dbReference type="InterPro" id="IPR014919">
    <property type="entry name" value="XisH"/>
</dbReference>
<evidence type="ECO:0000313" key="1">
    <source>
        <dbReference type="EMBL" id="ADB36303.1"/>
    </source>
</evidence>
<accession>D2QD73</accession>
<dbReference type="Gene3D" id="3.40.1350.10">
    <property type="match status" value="1"/>
</dbReference>